<gene>
    <name evidence="3" type="ORF">SAMN04489732_117210</name>
</gene>
<evidence type="ECO:0000313" key="3">
    <source>
        <dbReference type="EMBL" id="SEP51892.1"/>
    </source>
</evidence>
<dbReference type="OrthoDB" id="273319at2"/>
<sequence>MSTIRVARVLACSTAVVLGALAVQVVPASAASLDPGSPPGSNFDLSLWELQEPTGSPGSPDTISPSKLKGGFQDKYFYTDSGDGSMTFWDPENGVTTPNSNYSRSELREMTSSGKAASWSVPGTHKLNATVKVSEVPDHVCVGQIHLAEGSGSTKPVVELYYYQNGDIKMGVERGPDGGQDQHKVGNVPLGTQWSYTISLTGGDTLGLTVNGKNTTWPLPSSFKSYPMYFKAGDYDQTSGSSSSVGARVHFYSLSLSHS</sequence>
<reference evidence="3 4" key="1">
    <citation type="submission" date="2016-10" db="EMBL/GenBank/DDBJ databases">
        <authorList>
            <person name="de Groot N.N."/>
        </authorList>
    </citation>
    <scope>NUCLEOTIDE SEQUENCE [LARGE SCALE GENOMIC DNA]</scope>
    <source>
        <strain evidence="3 4">DSM 44993</strain>
    </source>
</reference>
<dbReference type="InterPro" id="IPR013320">
    <property type="entry name" value="ConA-like_dom_sf"/>
</dbReference>
<dbReference type="GO" id="GO:0016829">
    <property type="term" value="F:lyase activity"/>
    <property type="evidence" value="ECO:0007669"/>
    <property type="project" value="UniProtKB-KW"/>
</dbReference>
<keyword evidence="4" id="KW-1185">Reference proteome</keyword>
<dbReference type="Proteomes" id="UP000198582">
    <property type="component" value="Unassembled WGS sequence"/>
</dbReference>
<evidence type="ECO:0000256" key="1">
    <source>
        <dbReference type="SAM" id="SignalP"/>
    </source>
</evidence>
<proteinExistence type="predicted"/>
<dbReference type="SUPFAM" id="SSF49899">
    <property type="entry name" value="Concanavalin A-like lectins/glucanases"/>
    <property type="match status" value="1"/>
</dbReference>
<feature type="domain" description="Alginate lyase 2" evidence="2">
    <location>
        <begin position="43"/>
        <end position="258"/>
    </location>
</feature>
<name>A0A1H8YIL6_9PSEU</name>
<evidence type="ECO:0000313" key="4">
    <source>
        <dbReference type="Proteomes" id="UP000198582"/>
    </source>
</evidence>
<dbReference type="Pfam" id="PF08787">
    <property type="entry name" value="Alginate_lyase2"/>
    <property type="match status" value="1"/>
</dbReference>
<dbReference type="Gene3D" id="2.60.120.200">
    <property type="match status" value="1"/>
</dbReference>
<keyword evidence="3" id="KW-0456">Lyase</keyword>
<dbReference type="AlphaFoldDB" id="A0A1H8YIL6"/>
<dbReference type="InterPro" id="IPR014895">
    <property type="entry name" value="Alginate_lyase_2"/>
</dbReference>
<organism evidence="3 4">
    <name type="scientific">Amycolatopsis saalfeldensis</name>
    <dbReference type="NCBI Taxonomy" id="394193"/>
    <lineage>
        <taxon>Bacteria</taxon>
        <taxon>Bacillati</taxon>
        <taxon>Actinomycetota</taxon>
        <taxon>Actinomycetes</taxon>
        <taxon>Pseudonocardiales</taxon>
        <taxon>Pseudonocardiaceae</taxon>
        <taxon>Amycolatopsis</taxon>
    </lineage>
</organism>
<protein>
    <submittedName>
        <fullName evidence="3">Alginate lyase</fullName>
    </submittedName>
</protein>
<feature type="signal peptide" evidence="1">
    <location>
        <begin position="1"/>
        <end position="30"/>
    </location>
</feature>
<dbReference type="EMBL" id="FOEF01000017">
    <property type="protein sequence ID" value="SEP51892.1"/>
    <property type="molecule type" value="Genomic_DNA"/>
</dbReference>
<keyword evidence="1" id="KW-0732">Signal</keyword>
<dbReference type="STRING" id="394193.SAMN04489732_117210"/>
<dbReference type="RefSeq" id="WP_091624239.1">
    <property type="nucleotide sequence ID" value="NZ_FOEF01000017.1"/>
</dbReference>
<evidence type="ECO:0000259" key="2">
    <source>
        <dbReference type="Pfam" id="PF08787"/>
    </source>
</evidence>
<feature type="chain" id="PRO_5011663325" evidence="1">
    <location>
        <begin position="31"/>
        <end position="259"/>
    </location>
</feature>
<accession>A0A1H8YIL6</accession>